<feature type="region of interest" description="Disordered" evidence="3">
    <location>
        <begin position="2397"/>
        <end position="2417"/>
    </location>
</feature>
<feature type="compositionally biased region" description="Polar residues" evidence="3">
    <location>
        <begin position="1554"/>
        <end position="1567"/>
    </location>
</feature>
<keyword evidence="1" id="KW-0862">Zinc</keyword>
<feature type="region of interest" description="Disordered" evidence="3">
    <location>
        <begin position="2301"/>
        <end position="2356"/>
    </location>
</feature>
<feature type="compositionally biased region" description="Acidic residues" evidence="3">
    <location>
        <begin position="124"/>
        <end position="140"/>
    </location>
</feature>
<feature type="region of interest" description="Disordered" evidence="3">
    <location>
        <begin position="2129"/>
        <end position="2162"/>
    </location>
</feature>
<feature type="region of interest" description="Disordered" evidence="3">
    <location>
        <begin position="2610"/>
        <end position="2651"/>
    </location>
</feature>
<dbReference type="PANTHER" id="PTHR44144:SF1">
    <property type="entry name" value="DNAJ HOMOLOG SUBFAMILY C MEMBER 9"/>
    <property type="match status" value="1"/>
</dbReference>
<feature type="compositionally biased region" description="Basic residues" evidence="3">
    <location>
        <begin position="2459"/>
        <end position="2480"/>
    </location>
</feature>
<feature type="region of interest" description="Disordered" evidence="3">
    <location>
        <begin position="3318"/>
        <end position="3456"/>
    </location>
</feature>
<feature type="domain" description="C2H2-type" evidence="4">
    <location>
        <begin position="732"/>
        <end position="756"/>
    </location>
</feature>
<feature type="region of interest" description="Disordered" evidence="3">
    <location>
        <begin position="3262"/>
        <end position="3299"/>
    </location>
</feature>
<feature type="compositionally biased region" description="Basic and acidic residues" evidence="3">
    <location>
        <begin position="1758"/>
        <end position="1769"/>
    </location>
</feature>
<feature type="domain" description="C2H2-type" evidence="4">
    <location>
        <begin position="2490"/>
        <end position="2519"/>
    </location>
</feature>
<feature type="compositionally biased region" description="Basic residues" evidence="3">
    <location>
        <begin position="2210"/>
        <end position="2221"/>
    </location>
</feature>
<dbReference type="PhylomeDB" id="A0A1B0FG86"/>
<feature type="compositionally biased region" description="Low complexity" evidence="3">
    <location>
        <begin position="316"/>
        <end position="325"/>
    </location>
</feature>
<feature type="compositionally biased region" description="Basic residues" evidence="3">
    <location>
        <begin position="3389"/>
        <end position="3400"/>
    </location>
</feature>
<feature type="region of interest" description="Disordered" evidence="3">
    <location>
        <begin position="1128"/>
        <end position="1184"/>
    </location>
</feature>
<feature type="region of interest" description="Disordered" evidence="3">
    <location>
        <begin position="121"/>
        <end position="142"/>
    </location>
</feature>
<feature type="region of interest" description="Disordered" evidence="3">
    <location>
        <begin position="1740"/>
        <end position="1769"/>
    </location>
</feature>
<feature type="compositionally biased region" description="Polar residues" evidence="3">
    <location>
        <begin position="1956"/>
        <end position="1965"/>
    </location>
</feature>
<evidence type="ECO:0000256" key="2">
    <source>
        <dbReference type="SAM" id="Coils"/>
    </source>
</evidence>
<feature type="region of interest" description="Disordered" evidence="3">
    <location>
        <begin position="3486"/>
        <end position="3546"/>
    </location>
</feature>
<feature type="compositionally biased region" description="Basic and acidic residues" evidence="3">
    <location>
        <begin position="2195"/>
        <end position="2209"/>
    </location>
</feature>
<proteinExistence type="predicted"/>
<evidence type="ECO:0000313" key="6">
    <source>
        <dbReference type="Proteomes" id="UP000092444"/>
    </source>
</evidence>
<feature type="compositionally biased region" description="Low complexity" evidence="3">
    <location>
        <begin position="3153"/>
        <end position="3170"/>
    </location>
</feature>
<feature type="compositionally biased region" description="Polar residues" evidence="3">
    <location>
        <begin position="2301"/>
        <end position="2320"/>
    </location>
</feature>
<feature type="region of interest" description="Disordered" evidence="3">
    <location>
        <begin position="2895"/>
        <end position="2919"/>
    </location>
</feature>
<feature type="region of interest" description="Disordered" evidence="3">
    <location>
        <begin position="1928"/>
        <end position="1965"/>
    </location>
</feature>
<accession>A0A1B0FG86</accession>
<dbReference type="STRING" id="37546.A0A1B0FG86"/>
<dbReference type="PANTHER" id="PTHR44144">
    <property type="entry name" value="DNAJ HOMOLOG SUBFAMILY C MEMBER 9"/>
    <property type="match status" value="1"/>
</dbReference>
<keyword evidence="6" id="KW-1185">Reference proteome</keyword>
<feature type="compositionally biased region" description="Polar residues" evidence="3">
    <location>
        <begin position="3273"/>
        <end position="3282"/>
    </location>
</feature>
<dbReference type="InterPro" id="IPR013087">
    <property type="entry name" value="Znf_C2H2_type"/>
</dbReference>
<sequence>MSRFGLRSNADGFKISEDKFSRRKLCKSTSATASIKRALQQKDNEDNAGDEKNLELKDIEGTFDPTNPNDDDGDEGLPLASAIVKGGALVCRLPLERITDIIQKLNLNKTETDIIDLKETNDQGNDEVEEVEDEEEDEDKIQDVSLSKPTTAMIKILCLYCDKKFSSHKMQLKHVDKFHCQQPDRRCSVRNALVQQTSGSRKRKSNIGQQSFPGCTYCQKAKGQQIQLPAANASDLNALFIHLADCHADRYFGCKTCVLRFQNIGKLSKHMQIVHKSLPFAFDENSKSKDNDSDLIASDKQTISERSRLSVKRQQRSQTRSTSSSNFVVPTMSVGPQCSTAISTDITVIGAEEPILSRLGLTQNRLPNNRKGVRLRRENLLPEALLKSEQNPTTNFTSPPTPVPATCSPKLRGKAIKHQTNSFVGDATTDVIFRVPTRNDILSCVFDDNFYKEVVSNVRNNLLFHIDGKIMGTALPNMDTILIRHAPQPQIRSTLVKSPIVLTTMDSEIHAATSLAAVTAFPTLLTAKQYGGDATSAKIRRPHTKNSWKWKWDSVKKFKLVNEGGKIVKKMKHPMFGLRDLSKLDMWTQLTMRQKHEHQHHHQQQQLHHLQLENSHPDKGEFNQLSEVFNDPCREEKQRLNDQLNLILDMRLLPHIILEQSEQAIIKVENDEFGIGPTRSSIDEEDCTENIMNQTFADESFLSMLNLIPKHNSDIKRQKLVLSGEWARPRCYLCMCCGAKFEKIKSLEEHKMFRHSHILSTHYEVVGRELLAGNLLRHLFIPKKALSRYGNEHISLAYSGAARRLFWRKNEILTREITNNDESSDSLQSILNSCATNSPSAKHSCIEDCDTDTKTTTATTPDMVNNTIVSPAHSIQSCSSSASASKHMKTQANSRSLSSSAINGNSCSKCGRKCNGTSDLYRHMLDCSGDYIWSMAKKRKYRYYCGSKKRRPCNKHNILELRKNKPKPAKTPPAVSVESEEATSPNFAKTKTPPRPRPSDAESIKKMLENLPPKRICKKIFPLLNKSKKPPNMKPRLRVKHKIYRSLRKTRMRQMSQAAKILSKSKSQLHKKKRLPRTTPVTVVRERKTKGLKIEANKTFRKKEIKSFKQQASESIIEDAIDVVDSPRKTKIESESDLPGNKNGEPARTNFITEKRLTPKKSSSSSLMLNTDGEPNKTPASEEAEKLLQTPKKSIKQLGVQVDSAVYSEQISKNENNVSDKTSQAPLNISESNANRNSGANALATSFIEQEKIAQTNKNVKRSKRISDCIAMLTGKLEEKLKTEQKITTPTKIIERAMDIEVTVTPEKPKTPPLQTIVTPIIEHSKVQETDSNSILSPKKTPKRKTISRRIIKAPSSVSTSGGLKVLPEQETTPIISTMATKAKVTITSNSIKDSTALKHKHSTSMLMQNVAAAKQITTDVKLANINTPVLAPPTLPKVLPVCALNMMPKVPLYIPVDNLRAAAPHLLPLPLPMPVPVALPVENVTQISPDAGLSTTTAAAVAGISLVAPTLSMVSAVPAHLQGPAALPYTVPGFNAEPLNLSNASKGLHKQNDASQDLSYSGSQRTVGGIPARRQTICGGFEARNFAIFEDMEPLDLSKKPRPEKNSNVTLTNASHQKPVDMVTPLLLPPPLPGPSTPGLQPADVPVTALPSLTSELLLNKQFYSNLDLLRIPQVRNPTAGPMNNDLTLTNMVNQSCINTAPTTSINNTTATSTCATKPSSKKRNNKTSNLAFTAVALSGTTQNNDTPSNAQSASIKTKETSKSKDACGKNKGVLKMDEEVINHIDDAINSVINAVKASLKDSEDAEKSQNQLCSKTTDDVVPANPVPCIELKSFTPAKRNMRSKTLDYRPAALSKQNLLPNAIIPVQQQITDNVLKNNAVMEVSAQMIIETHKEEIARNDPIVVKSNTSRGIDEISSGKALTKTDVETKKLSNKEQIPLADSSKAKEPDDYTKPITTNQDKTQNNELIKTQIIIDNKVQTVKDITPSEKSEKVLISSLSSNAETESVANTTNTTTNNTLELEQVNSNINNTSSGFHSSAQSDLATATSVTATAVADCTAPDASKKKQRRRRKNELAAIVADQLLESFKIDKARRDNLKKLENLAYEKSEDLLLTGMLLMSSTKRIVASGTGSTTTVESIESSSNSGANKRNNKNQRQPPTHEIIPALVVSETIPVAEQDKVDGNGSNVQQHTQIEKATEKEAVDTKKPNNKRRQYRRRGKVLDNENISKLKSSLESFSIDIERQLNEFEAKNVNVFKNVGSDMKTVNNSTVEQSSTSAKSSVILRPSILSMTLEAVNQNNNSQASKTAPSDTNKSAVSSRDPRLNKNIHKEDGTPAKKSTSPKKNGTTLDEIGDVDEDNYLTEIAKNVNEKIMSTENEEFAFKDDGFELVNEMPDDSNSKFSRPPTSMSVRSAPNFNDDRSNFGSICDENTNTEAMDMDLDDEMSVYTSYSQDLGRGRGRRRRRRRSILLTRKPKKRATSRDLSSEKIECVLCKKTFYSANSLAKHNMTLAHVSKVSEQEYLLSKTMAISSPSVVPVEQSQHNSLGPYARRLTRRATISEPPRQLSLESRPSSPSQLPSLQHDPTSVILQSTPIRHLSFKQLPINPETSSAIRENTQSEEVVIAEPRQKSSITSKESPPLNETNVSANSRLNLNPDERLFFECCNILKGAETPRITADAGNNLDANYTYTYKQEKTSTLPASNVGPRDPVSIGTVTEGATRRPLPPALHNSVQPIIQMATEPSNVFRDPQIITAVGTGNSYNKQNQERSTRSPTYSAISQLSAVTNTTSRFKTKAAMKGYENVNIDLALQQHESKSRTICKLTELAEIALGTEEKPPSSHQYSPIQNSTPPPELLSAPLMDAAAHAAMSANIHMNTPEYVTLSVVDNQKNCMPQLGGRNERAKNNETRSSTSSKTIMHSSIIKAAVEEHQKPTINNKIIIPDRPFKNIGLEEKETITFQKPKTPAVNLLNDDNSVSTASFSDRDDYDFGSLSCDDEGSLREGNEKNIKNDSTDSSTESSRATAKTFENKSLIMGRIFKNATTKTTVKNALTAVKVKSVGVQKDQTPIPKADLNQLFDELRGNSRVEVNANERTATAVACGIVAPLITSAGISIVNNSRKEINNATARVSSATDHLLNKRQQESCMPSKGLTVHAASPPAVVSSTTTTPGTNAKKGRETRSRTNNSNNGTGRKARKDISKLQTELGMSPDEIKKLIDEGQRKSKRRCATNRPKKLVEMWSSDEYEEFLSTKDIIALIEEKEQQEKRRKRKTSINLSSNNSEVAKEKDGTDVTSSTRDNRRRITRTLSIATEREDLVNTKIIQTGRRKSSAANNPGKGGSSGGRDELVSTTAKVLKNTSGVRASNTNKSNKHTKMNAEVVSTVAEITKNHRNSSRAKTRSKSLALTNATKAKATNSRRNSSYKAKSSKLVQSEGDNDDEEAEDDDKDMVDDDDDDDEDFLISELKKNNKTRARAIRKPVRKAMASASAAIVTSTGNEQTSRKRGSNNNNTNYNNSNLVQNKQQQHTKAKRKSQTNQSSPRRKRIATEKLYYWSSSSDEDFGRINSNNKSHVSVNASGSAATDNYDCGAEQYQKHGWIVDKDKRELYDEQGIIDDDDHILETKLNNWLDLWRNIFQPITKEAIENYEKTYINSDLERSDIRKAYLSSKGSIDKIINEVPFLKVDDEDRLQKIVREMIANEEVPEHKIFTEEPARKRKKRHQKYARESREAEKLEAKLRAKEKETEADTKLNTGNGGAGSLEQAILARRQARESSVIQVPLFSIIIKFLKIHATNISL</sequence>
<feature type="compositionally biased region" description="Polar residues" evidence="3">
    <location>
        <begin position="3417"/>
        <end position="3430"/>
    </location>
</feature>
<evidence type="ECO:0000313" key="5">
    <source>
        <dbReference type="EnsemblMetazoa" id="GMOY002765-PA"/>
    </source>
</evidence>
<feature type="region of interest" description="Disordered" evidence="3">
    <location>
        <begin position="305"/>
        <end position="328"/>
    </location>
</feature>
<keyword evidence="2" id="KW-0175">Coiled coil</keyword>
<feature type="compositionally biased region" description="Low complexity" evidence="3">
    <location>
        <begin position="2563"/>
        <end position="2583"/>
    </location>
</feature>
<feature type="region of interest" description="Disordered" evidence="3">
    <location>
        <begin position="2453"/>
        <end position="2483"/>
    </location>
</feature>
<dbReference type="EnsemblMetazoa" id="GMOY002765-RA">
    <property type="protein sequence ID" value="GMOY002765-PA"/>
    <property type="gene ID" value="GMOY002765"/>
</dbReference>
<dbReference type="EMBL" id="CCAG010013010">
    <property type="status" value="NOT_ANNOTATED_CDS"/>
    <property type="molecule type" value="Genomic_DNA"/>
</dbReference>
<feature type="compositionally biased region" description="Polar residues" evidence="3">
    <location>
        <begin position="2401"/>
        <end position="2417"/>
    </location>
</feature>
<feature type="compositionally biased region" description="Acidic residues" evidence="3">
    <location>
        <begin position="3434"/>
        <end position="3456"/>
    </location>
</feature>
<feature type="region of interest" description="Disordered" evidence="3">
    <location>
        <begin position="2181"/>
        <end position="2222"/>
    </location>
</feature>
<feature type="coiled-coil region" evidence="2">
    <location>
        <begin position="3715"/>
        <end position="3749"/>
    </location>
</feature>
<dbReference type="Proteomes" id="UP000092444">
    <property type="component" value="Unassembled WGS sequence"/>
</dbReference>
<feature type="region of interest" description="Disordered" evidence="3">
    <location>
        <begin position="1543"/>
        <end position="1568"/>
    </location>
</feature>
<organism evidence="5 6">
    <name type="scientific">Glossina morsitans morsitans</name>
    <name type="common">Savannah tsetse fly</name>
    <dbReference type="NCBI Taxonomy" id="37546"/>
    <lineage>
        <taxon>Eukaryota</taxon>
        <taxon>Metazoa</taxon>
        <taxon>Ecdysozoa</taxon>
        <taxon>Arthropoda</taxon>
        <taxon>Hexapoda</taxon>
        <taxon>Insecta</taxon>
        <taxon>Pterygota</taxon>
        <taxon>Neoptera</taxon>
        <taxon>Endopterygota</taxon>
        <taxon>Diptera</taxon>
        <taxon>Brachycera</taxon>
        <taxon>Muscomorpha</taxon>
        <taxon>Hippoboscoidea</taxon>
        <taxon>Glossinidae</taxon>
        <taxon>Glossina</taxon>
    </lineage>
</organism>
<reference evidence="5" key="1">
    <citation type="submission" date="2020-05" db="UniProtKB">
        <authorList>
            <consortium name="EnsemblMetazoa"/>
        </authorList>
    </citation>
    <scope>IDENTIFICATION</scope>
    <source>
        <strain evidence="5">Yale</strain>
    </source>
</reference>
<feature type="compositionally biased region" description="Low complexity" evidence="3">
    <location>
        <begin position="3506"/>
        <end position="3520"/>
    </location>
</feature>
<feature type="compositionally biased region" description="Polar residues" evidence="3">
    <location>
        <begin position="1740"/>
        <end position="1757"/>
    </location>
</feature>
<dbReference type="PROSITE" id="PS00028">
    <property type="entry name" value="ZINC_FINGER_C2H2_1"/>
    <property type="match status" value="4"/>
</dbReference>
<feature type="compositionally biased region" description="Low complexity" evidence="3">
    <location>
        <begin position="2129"/>
        <end position="2150"/>
    </location>
</feature>
<feature type="compositionally biased region" description="Polar residues" evidence="3">
    <location>
        <begin position="2631"/>
        <end position="2651"/>
    </location>
</feature>
<keyword evidence="1" id="KW-0863">Zinc-finger</keyword>
<dbReference type="PROSITE" id="PS50157">
    <property type="entry name" value="ZINC_FINGER_C2H2_2"/>
    <property type="match status" value="2"/>
</dbReference>
<name>A0A1B0FG86_GLOMM</name>
<feature type="compositionally biased region" description="Low complexity" evidence="3">
    <location>
        <begin position="3401"/>
        <end position="3416"/>
    </location>
</feature>
<feature type="compositionally biased region" description="Basic and acidic residues" evidence="3">
    <location>
        <begin position="2322"/>
        <end position="2337"/>
    </location>
</feature>
<feature type="compositionally biased region" description="Polar residues" evidence="3">
    <location>
        <begin position="2610"/>
        <end position="2621"/>
    </location>
</feature>
<evidence type="ECO:0000256" key="1">
    <source>
        <dbReference type="PROSITE-ProRule" id="PRU00042"/>
    </source>
</evidence>
<feature type="region of interest" description="Disordered" evidence="3">
    <location>
        <begin position="37"/>
        <end position="72"/>
    </location>
</feature>
<feature type="compositionally biased region" description="Basic and acidic residues" evidence="3">
    <location>
        <begin position="2999"/>
        <end position="3013"/>
    </location>
</feature>
<keyword evidence="1" id="KW-0479">Metal-binding</keyword>
<feature type="compositionally biased region" description="Polar residues" evidence="3">
    <location>
        <begin position="1160"/>
        <end position="1169"/>
    </location>
</feature>
<feature type="region of interest" description="Disordered" evidence="3">
    <location>
        <begin position="2993"/>
        <end position="3024"/>
    </location>
</feature>
<protein>
    <recommendedName>
        <fullName evidence="4">C2H2-type domain-containing protein</fullName>
    </recommendedName>
</protein>
<dbReference type="VEuPathDB" id="VectorBase:GMOY002765"/>
<dbReference type="Pfam" id="PF23302">
    <property type="entry name" value="HTH_DNAJC9"/>
    <property type="match status" value="1"/>
</dbReference>
<feature type="compositionally biased region" description="Low complexity" evidence="3">
    <location>
        <begin position="3183"/>
        <end position="3192"/>
    </location>
</feature>
<feature type="compositionally biased region" description="Polar residues" evidence="3">
    <location>
        <begin position="2339"/>
        <end position="2350"/>
    </location>
</feature>
<feature type="region of interest" description="Disordered" evidence="3">
    <location>
        <begin position="963"/>
        <end position="1001"/>
    </location>
</feature>
<feature type="compositionally biased region" description="Basic and acidic residues" evidence="3">
    <location>
        <begin position="40"/>
        <end position="60"/>
    </location>
</feature>
<dbReference type="SMART" id="SM00355">
    <property type="entry name" value="ZnF_C2H2"/>
    <property type="match status" value="5"/>
</dbReference>
<feature type="region of interest" description="Disordered" evidence="3">
    <location>
        <begin position="3144"/>
        <end position="3199"/>
    </location>
</feature>
<feature type="region of interest" description="Disordered" evidence="3">
    <location>
        <begin position="2561"/>
        <end position="2584"/>
    </location>
</feature>
<dbReference type="InterPro" id="IPR056453">
    <property type="entry name" value="HTH_DNAJC9"/>
</dbReference>
<dbReference type="GO" id="GO:0031072">
    <property type="term" value="F:heat shock protein binding"/>
    <property type="evidence" value="ECO:0007669"/>
    <property type="project" value="TreeGrafter"/>
</dbReference>
<evidence type="ECO:0000256" key="3">
    <source>
        <dbReference type="SAM" id="MobiDB-lite"/>
    </source>
</evidence>
<evidence type="ECO:0000259" key="4">
    <source>
        <dbReference type="PROSITE" id="PS50157"/>
    </source>
</evidence>
<feature type="compositionally biased region" description="Polar residues" evidence="3">
    <location>
        <begin position="3348"/>
        <end position="3368"/>
    </location>
</feature>
<dbReference type="GO" id="GO:0008270">
    <property type="term" value="F:zinc ion binding"/>
    <property type="evidence" value="ECO:0007669"/>
    <property type="project" value="UniProtKB-KW"/>
</dbReference>
<feature type="compositionally biased region" description="Polar residues" evidence="3">
    <location>
        <begin position="3014"/>
        <end position="3024"/>
    </location>
</feature>
<dbReference type="GO" id="GO:0005737">
    <property type="term" value="C:cytoplasm"/>
    <property type="evidence" value="ECO:0007669"/>
    <property type="project" value="TreeGrafter"/>
</dbReference>
<dbReference type="InterPro" id="IPR052594">
    <property type="entry name" value="J_domain-containing_protein"/>
</dbReference>
<dbReference type="GO" id="GO:0005634">
    <property type="term" value="C:nucleus"/>
    <property type="evidence" value="ECO:0007669"/>
    <property type="project" value="TreeGrafter"/>
</dbReference>
<feature type="compositionally biased region" description="Basic and acidic residues" evidence="3">
    <location>
        <begin position="1945"/>
        <end position="1954"/>
    </location>
</feature>